<feature type="domain" description="Zinc knuckle CX2CX4HX4C" evidence="3">
    <location>
        <begin position="234"/>
        <end position="268"/>
    </location>
</feature>
<feature type="domain" description="DUF4283" evidence="2">
    <location>
        <begin position="116"/>
        <end position="187"/>
    </location>
</feature>
<proteinExistence type="predicted"/>
<evidence type="ECO:0000313" key="4">
    <source>
        <dbReference type="EnsemblPlants" id="QL05p040009:mrna"/>
    </source>
</evidence>
<dbReference type="InParanoid" id="A0A7N2LN27"/>
<accession>A0A7N2LN27</accession>
<sequence>MWTKVRGWKTSRPIIRGARGMNAPRECLSWPLAPKDRAPWKTSKTCKNTEYHYSKWAWGSFFGLLQILLVPKVSNKGLASLPYSLSNGRSHRSMSKSLLNIKESTIVSLFDNEAGNSRVLVAKFFTKRRINLEATTRTLRSMWRDGGNFDVRDLGNNTARLIFDDEDDPKWILMQGPWSFDKYLIGVFRPDEATTVEDAKFNIASFWVQIHGLQIRRMTKANAMAIASTLGRVESVEESAQWIWFKYERMPIFCYWCGATNHDEKDCRMWICSQGTLKKEDQQYGAWLWATIEWFQVSHVVRNKPTQYPPTMAASQQEQRLMARFLEVITGESTAREGSSGHSEVQPTQVHGNSVCQLSNSAKEILANP</sequence>
<name>A0A7N2LN27_QUELO</name>
<reference evidence="4 5" key="1">
    <citation type="journal article" date="2016" name="G3 (Bethesda)">
        <title>First Draft Assembly and Annotation of the Genome of a California Endemic Oak Quercus lobata Nee (Fagaceae).</title>
        <authorList>
            <person name="Sork V.L."/>
            <person name="Fitz-Gibbon S.T."/>
            <person name="Puiu D."/>
            <person name="Crepeau M."/>
            <person name="Gugger P.F."/>
            <person name="Sherman R."/>
            <person name="Stevens K."/>
            <person name="Langley C.H."/>
            <person name="Pellegrini M."/>
            <person name="Salzberg S.L."/>
        </authorList>
    </citation>
    <scope>NUCLEOTIDE SEQUENCE [LARGE SCALE GENOMIC DNA]</scope>
    <source>
        <strain evidence="4 5">cv. SW786</strain>
    </source>
</reference>
<dbReference type="InterPro" id="IPR025836">
    <property type="entry name" value="Zn_knuckle_CX2CX4HX4C"/>
</dbReference>
<dbReference type="AlphaFoldDB" id="A0A7N2LN27"/>
<reference evidence="4" key="2">
    <citation type="submission" date="2021-01" db="UniProtKB">
        <authorList>
            <consortium name="EnsemblPlants"/>
        </authorList>
    </citation>
    <scope>IDENTIFICATION</scope>
</reference>
<keyword evidence="5" id="KW-1185">Reference proteome</keyword>
<dbReference type="EMBL" id="LRBV02000005">
    <property type="status" value="NOT_ANNOTATED_CDS"/>
    <property type="molecule type" value="Genomic_DNA"/>
</dbReference>
<feature type="region of interest" description="Disordered" evidence="1">
    <location>
        <begin position="334"/>
        <end position="353"/>
    </location>
</feature>
<dbReference type="Proteomes" id="UP000594261">
    <property type="component" value="Chromosome 5"/>
</dbReference>
<organism evidence="4 5">
    <name type="scientific">Quercus lobata</name>
    <name type="common">Valley oak</name>
    <dbReference type="NCBI Taxonomy" id="97700"/>
    <lineage>
        <taxon>Eukaryota</taxon>
        <taxon>Viridiplantae</taxon>
        <taxon>Streptophyta</taxon>
        <taxon>Embryophyta</taxon>
        <taxon>Tracheophyta</taxon>
        <taxon>Spermatophyta</taxon>
        <taxon>Magnoliopsida</taxon>
        <taxon>eudicotyledons</taxon>
        <taxon>Gunneridae</taxon>
        <taxon>Pentapetalae</taxon>
        <taxon>rosids</taxon>
        <taxon>fabids</taxon>
        <taxon>Fagales</taxon>
        <taxon>Fagaceae</taxon>
        <taxon>Quercus</taxon>
    </lineage>
</organism>
<dbReference type="EnsemblPlants" id="QL05p040009:mrna">
    <property type="protein sequence ID" value="QL05p040009:mrna"/>
    <property type="gene ID" value="QL05p040009"/>
</dbReference>
<evidence type="ECO:0000256" key="1">
    <source>
        <dbReference type="SAM" id="MobiDB-lite"/>
    </source>
</evidence>
<dbReference type="PANTHER" id="PTHR31286">
    <property type="entry name" value="GLYCINE-RICH CELL WALL STRUCTURAL PROTEIN 1.8-LIKE"/>
    <property type="match status" value="1"/>
</dbReference>
<evidence type="ECO:0000313" key="5">
    <source>
        <dbReference type="Proteomes" id="UP000594261"/>
    </source>
</evidence>
<dbReference type="InterPro" id="IPR025558">
    <property type="entry name" value="DUF4283"/>
</dbReference>
<dbReference type="InterPro" id="IPR040256">
    <property type="entry name" value="At4g02000-like"/>
</dbReference>
<dbReference type="Pfam" id="PF14392">
    <property type="entry name" value="zf-CCHC_4"/>
    <property type="match status" value="1"/>
</dbReference>
<evidence type="ECO:0000259" key="3">
    <source>
        <dbReference type="Pfam" id="PF14392"/>
    </source>
</evidence>
<dbReference type="Gramene" id="QL05p040009:mrna">
    <property type="protein sequence ID" value="QL05p040009:mrna"/>
    <property type="gene ID" value="QL05p040009"/>
</dbReference>
<evidence type="ECO:0000259" key="2">
    <source>
        <dbReference type="Pfam" id="PF14111"/>
    </source>
</evidence>
<evidence type="ECO:0008006" key="6">
    <source>
        <dbReference type="Google" id="ProtNLM"/>
    </source>
</evidence>
<protein>
    <recommendedName>
        <fullName evidence="6">DUF4283 domain-containing protein</fullName>
    </recommendedName>
</protein>
<dbReference type="PANTHER" id="PTHR31286:SF167">
    <property type="entry name" value="OS09G0268800 PROTEIN"/>
    <property type="match status" value="1"/>
</dbReference>
<dbReference type="Pfam" id="PF14111">
    <property type="entry name" value="DUF4283"/>
    <property type="match status" value="1"/>
</dbReference>